<dbReference type="VEuPathDB" id="VectorBase:MDOMA2_011409"/>
<dbReference type="STRING" id="7370.A0A1I8MKK3"/>
<dbReference type="AlphaFoldDB" id="A0A1I8MKK3"/>
<evidence type="ECO:0000313" key="4">
    <source>
        <dbReference type="Proteomes" id="UP001652621"/>
    </source>
</evidence>
<reference evidence="3" key="1">
    <citation type="submission" date="2020-05" db="UniProtKB">
        <authorList>
            <consortium name="EnsemblMetazoa"/>
        </authorList>
    </citation>
    <scope>IDENTIFICATION</scope>
    <source>
        <strain evidence="3">Aabys</strain>
    </source>
</reference>
<evidence type="ECO:0000313" key="5">
    <source>
        <dbReference type="RefSeq" id="XP_005181042.1"/>
    </source>
</evidence>
<reference evidence="5" key="2">
    <citation type="submission" date="2025-04" db="UniProtKB">
        <authorList>
            <consortium name="RefSeq"/>
        </authorList>
    </citation>
    <scope>IDENTIFICATION</scope>
    <source>
        <strain evidence="5">Aabys</strain>
    </source>
</reference>
<feature type="coiled-coil region" evidence="1">
    <location>
        <begin position="59"/>
        <end position="100"/>
    </location>
</feature>
<dbReference type="Proteomes" id="UP001652621">
    <property type="component" value="Unplaced"/>
</dbReference>
<protein>
    <submittedName>
        <fullName evidence="5">ELKS/Rab6-interacting/CAST family member 1</fullName>
    </submittedName>
</protein>
<feature type="compositionally biased region" description="Low complexity" evidence="2">
    <location>
        <begin position="13"/>
        <end position="24"/>
    </location>
</feature>
<sequence length="236" mass="27194">MAENNSEIIQDLNNNEEVTNGGETAVEGATASVHENHAKNDNELLDMVFTLESEKQQLVEESRKRMSALRKDLEEALGENEKLKRKVNQLEQSLKQSVMLGGVDAPKTRQDQEELLLKAKTLLFEKTKVNKQQEHQIATMKTQVDAMKDVVQVTKDMLNLKTAECNHMQERLNKAQLWVKAEQDKCTILEKKLQISKNVYDKLKSEHELQTKIHRELKSVYEEKVKLLNDTIDKLK</sequence>
<name>A0A1I8MKK3_MUSDO</name>
<dbReference type="EnsemblMetazoa" id="MDOA005904-RA">
    <property type="protein sequence ID" value="MDOA005904-PA"/>
    <property type="gene ID" value="MDOA005904"/>
</dbReference>
<organism evidence="3">
    <name type="scientific">Musca domestica</name>
    <name type="common">House fly</name>
    <dbReference type="NCBI Taxonomy" id="7370"/>
    <lineage>
        <taxon>Eukaryota</taxon>
        <taxon>Metazoa</taxon>
        <taxon>Ecdysozoa</taxon>
        <taxon>Arthropoda</taxon>
        <taxon>Hexapoda</taxon>
        <taxon>Insecta</taxon>
        <taxon>Pterygota</taxon>
        <taxon>Neoptera</taxon>
        <taxon>Endopterygota</taxon>
        <taxon>Diptera</taxon>
        <taxon>Brachycera</taxon>
        <taxon>Muscomorpha</taxon>
        <taxon>Muscoidea</taxon>
        <taxon>Muscidae</taxon>
        <taxon>Musca</taxon>
    </lineage>
</organism>
<keyword evidence="4" id="KW-1185">Reference proteome</keyword>
<evidence type="ECO:0000313" key="3">
    <source>
        <dbReference type="EnsemblMetazoa" id="MDOA005904-PA"/>
    </source>
</evidence>
<evidence type="ECO:0000256" key="1">
    <source>
        <dbReference type="SAM" id="Coils"/>
    </source>
</evidence>
<keyword evidence="1" id="KW-0175">Coiled coil</keyword>
<accession>A0A1I8MKK3</accession>
<evidence type="ECO:0000256" key="2">
    <source>
        <dbReference type="SAM" id="MobiDB-lite"/>
    </source>
</evidence>
<dbReference type="GeneID" id="101891522"/>
<proteinExistence type="predicted"/>
<feature type="region of interest" description="Disordered" evidence="2">
    <location>
        <begin position="1"/>
        <end position="39"/>
    </location>
</feature>
<feature type="compositionally biased region" description="Polar residues" evidence="2">
    <location>
        <begin position="1"/>
        <end position="12"/>
    </location>
</feature>
<dbReference type="OrthoDB" id="6620016at2759"/>
<dbReference type="eggNOG" id="ENOG502S6Q9">
    <property type="taxonomic scope" value="Eukaryota"/>
</dbReference>
<dbReference type="KEGG" id="mde:101891522"/>
<gene>
    <name evidence="3" type="primary">101891522</name>
    <name evidence="5" type="synonym">LOC101891522</name>
</gene>
<dbReference type="VEuPathDB" id="VectorBase:MDOA005904"/>
<dbReference type="RefSeq" id="XP_005181042.1">
    <property type="nucleotide sequence ID" value="XM_005180985.3"/>
</dbReference>